<accession>A0A2V5K1P9</accession>
<dbReference type="AlphaFoldDB" id="A0A2V5K1P9"/>
<keyword evidence="1" id="KW-1133">Transmembrane helix</keyword>
<proteinExistence type="predicted"/>
<sequence>MKNKWIVLLGLAVFAAFFISSIVWESPLLLYIASAIPIFIVPFLPDLKTSQKLDPGRRGVEIVKLAGGSGEPEWLVVSFQPGTVYWNRKTLIIPYENAPTVRMVHADDYTAALTVLQYDLRRKRKNGRIGVSLTNLSERTAPMPFTIHEVNRLIIPLTDLDVTYKPASSSAVASPNVELQA</sequence>
<comment type="caution">
    <text evidence="2">The sequence shown here is derived from an EMBL/GenBank/DDBJ whole genome shotgun (WGS) entry which is preliminary data.</text>
</comment>
<evidence type="ECO:0000313" key="3">
    <source>
        <dbReference type="Proteomes" id="UP000247476"/>
    </source>
</evidence>
<evidence type="ECO:0000313" key="2">
    <source>
        <dbReference type="EMBL" id="PYI53041.1"/>
    </source>
</evidence>
<dbReference type="OrthoDB" id="2589792at2"/>
<feature type="transmembrane region" description="Helical" evidence="1">
    <location>
        <begin position="5"/>
        <end position="23"/>
    </location>
</feature>
<dbReference type="RefSeq" id="WP_110841589.1">
    <property type="nucleotide sequence ID" value="NZ_QJVJ01000008.1"/>
</dbReference>
<keyword evidence="1" id="KW-0472">Membrane</keyword>
<gene>
    <name evidence="2" type="ORF">DLM86_18755</name>
</gene>
<feature type="transmembrane region" description="Helical" evidence="1">
    <location>
        <begin position="29"/>
        <end position="47"/>
    </location>
</feature>
<name>A0A2V5K1P9_9BACL</name>
<dbReference type="Proteomes" id="UP000247476">
    <property type="component" value="Unassembled WGS sequence"/>
</dbReference>
<dbReference type="EMBL" id="QJVJ01000008">
    <property type="protein sequence ID" value="PYI53041.1"/>
    <property type="molecule type" value="Genomic_DNA"/>
</dbReference>
<keyword evidence="3" id="KW-1185">Reference proteome</keyword>
<evidence type="ECO:0000256" key="1">
    <source>
        <dbReference type="SAM" id="Phobius"/>
    </source>
</evidence>
<protein>
    <submittedName>
        <fullName evidence="2">Uncharacterized protein</fullName>
    </submittedName>
</protein>
<reference evidence="2 3" key="1">
    <citation type="submission" date="2018-05" db="EMBL/GenBank/DDBJ databases">
        <title>Paenibacillus flagellatus sp. nov., isolated from selenium mineral soil.</title>
        <authorList>
            <person name="Dai X."/>
        </authorList>
    </citation>
    <scope>NUCLEOTIDE SEQUENCE [LARGE SCALE GENOMIC DNA]</scope>
    <source>
        <strain evidence="2 3">DXL2</strain>
    </source>
</reference>
<keyword evidence="1" id="KW-0812">Transmembrane</keyword>
<organism evidence="2 3">
    <name type="scientific">Paenibacillus flagellatus</name>
    <dbReference type="NCBI Taxonomy" id="2211139"/>
    <lineage>
        <taxon>Bacteria</taxon>
        <taxon>Bacillati</taxon>
        <taxon>Bacillota</taxon>
        <taxon>Bacilli</taxon>
        <taxon>Bacillales</taxon>
        <taxon>Paenibacillaceae</taxon>
        <taxon>Paenibacillus</taxon>
    </lineage>
</organism>